<protein>
    <recommendedName>
        <fullName evidence="4">Aspartyl-trna synthetase</fullName>
    </recommendedName>
</protein>
<evidence type="ECO:0000313" key="3">
    <source>
        <dbReference type="Proteomes" id="UP000013243"/>
    </source>
</evidence>
<dbReference type="RefSeq" id="WP_005623134.1">
    <property type="nucleotide sequence ID" value="NZ_CP015230.1"/>
</dbReference>
<name>A0A1B0ZZ01_9RHOB</name>
<dbReference type="AlphaFoldDB" id="A0A1B0ZZ01"/>
<accession>A0A1B0ZZ01</accession>
<feature type="chain" id="PRO_5008518234" description="Aspartyl-trna synthetase" evidence="1">
    <location>
        <begin position="49"/>
        <end position="201"/>
    </location>
</feature>
<dbReference type="GeneID" id="28248600"/>
<dbReference type="STRING" id="1265309.K529_002170"/>
<evidence type="ECO:0000256" key="1">
    <source>
        <dbReference type="SAM" id="SignalP"/>
    </source>
</evidence>
<dbReference type="InterPro" id="IPR010466">
    <property type="entry name" value="DUF1058"/>
</dbReference>
<dbReference type="Pfam" id="PF06347">
    <property type="entry name" value="SH3_4"/>
    <property type="match status" value="2"/>
</dbReference>
<dbReference type="OrthoDB" id="9810773at2"/>
<dbReference type="Gene3D" id="2.30.30.40">
    <property type="entry name" value="SH3 Domains"/>
    <property type="match status" value="1"/>
</dbReference>
<sequence length="201" mass="21772">MMGIEAVQKITETKGRRRGLSAANAVRQALCVLLMGCFLAGATLAAAAQDGTSANGTGPKLGPVTNLPLPRFVSMKAAEGNVRRGPSLNHRIDWVFKRRGMPLEVTAEYGHWRRVQDRDGQGGWVHYALLSGIRTVLIEEDMLQVRARPQEGAPVVAAFELGVVAQLGACDPSWCEVTAGGHTGWTRKENLWGVDADELRE</sequence>
<dbReference type="Proteomes" id="UP000013243">
    <property type="component" value="Chromosome"/>
</dbReference>
<evidence type="ECO:0000313" key="2">
    <source>
        <dbReference type="EMBL" id="ANP39560.1"/>
    </source>
</evidence>
<organism evidence="2 3">
    <name type="scientific">Tritonibacter mobilis F1926</name>
    <dbReference type="NCBI Taxonomy" id="1265309"/>
    <lineage>
        <taxon>Bacteria</taxon>
        <taxon>Pseudomonadati</taxon>
        <taxon>Pseudomonadota</taxon>
        <taxon>Alphaproteobacteria</taxon>
        <taxon>Rhodobacterales</taxon>
        <taxon>Paracoccaceae</taxon>
        <taxon>Tritonibacter</taxon>
    </lineage>
</organism>
<keyword evidence="1" id="KW-0732">Signal</keyword>
<evidence type="ECO:0008006" key="4">
    <source>
        <dbReference type="Google" id="ProtNLM"/>
    </source>
</evidence>
<feature type="signal peptide" evidence="1">
    <location>
        <begin position="1"/>
        <end position="48"/>
    </location>
</feature>
<dbReference type="KEGG" id="rmb:K529_002170"/>
<gene>
    <name evidence="2" type="ORF">K529_002170</name>
</gene>
<proteinExistence type="predicted"/>
<reference evidence="2 3" key="1">
    <citation type="journal article" date="2016" name="ISME J.">
        <title>Global occurrence and heterogeneity of the Roseobacter-clade species Ruegeria mobilis.</title>
        <authorList>
            <person name="Sonnenschein E."/>
            <person name="Gram L."/>
        </authorList>
    </citation>
    <scope>NUCLEOTIDE SEQUENCE [LARGE SCALE GENOMIC DNA]</scope>
    <source>
        <strain evidence="2 3">F1926</strain>
    </source>
</reference>
<dbReference type="EMBL" id="CP015230">
    <property type="protein sequence ID" value="ANP39560.1"/>
    <property type="molecule type" value="Genomic_DNA"/>
</dbReference>